<accession>A0A4Q2RLB7</accession>
<dbReference type="PANTHER" id="PTHR43235:SF1">
    <property type="entry name" value="GLUTAMINE AMIDOTRANSFERASE PB2B2.05-RELATED"/>
    <property type="match status" value="1"/>
</dbReference>
<dbReference type="GO" id="GO:0033969">
    <property type="term" value="F:gamma-glutamyl-gamma-aminobutyrate hydrolase activity"/>
    <property type="evidence" value="ECO:0007669"/>
    <property type="project" value="TreeGrafter"/>
</dbReference>
<name>A0A4Q2RLB7_9ACTN</name>
<dbReference type="InterPro" id="IPR044668">
    <property type="entry name" value="PuuD-like"/>
</dbReference>
<dbReference type="PROSITE" id="PS51273">
    <property type="entry name" value="GATASE_TYPE_1"/>
    <property type="match status" value="1"/>
</dbReference>
<dbReference type="GO" id="GO:0005829">
    <property type="term" value="C:cytosol"/>
    <property type="evidence" value="ECO:0007669"/>
    <property type="project" value="TreeGrafter"/>
</dbReference>
<dbReference type="AlphaFoldDB" id="A0A4Q2RLB7"/>
<dbReference type="RefSeq" id="WP_129477879.1">
    <property type="nucleotide sequence ID" value="NZ_SDWS01000008.1"/>
</dbReference>
<protein>
    <submittedName>
        <fullName evidence="1">Gamma-glutamyl-gamma-aminobutyrate hydrolase family protein</fullName>
    </submittedName>
</protein>
<dbReference type="Pfam" id="PF07722">
    <property type="entry name" value="Peptidase_C26"/>
    <property type="match status" value="1"/>
</dbReference>
<evidence type="ECO:0000313" key="1">
    <source>
        <dbReference type="EMBL" id="RYB89126.1"/>
    </source>
</evidence>
<evidence type="ECO:0000313" key="2">
    <source>
        <dbReference type="Proteomes" id="UP000291838"/>
    </source>
</evidence>
<reference evidence="1 2" key="1">
    <citation type="submission" date="2019-01" db="EMBL/GenBank/DDBJ databases">
        <title>Novel species of Nocardioides.</title>
        <authorList>
            <person name="Liu Q."/>
            <person name="Xin Y.-H."/>
        </authorList>
    </citation>
    <scope>NUCLEOTIDE SEQUENCE [LARGE SCALE GENOMIC DNA]</scope>
    <source>
        <strain evidence="1 2">HLT3-15</strain>
    </source>
</reference>
<dbReference type="EMBL" id="SDWS01000008">
    <property type="protein sequence ID" value="RYB89126.1"/>
    <property type="molecule type" value="Genomic_DNA"/>
</dbReference>
<dbReference type="CDD" id="cd01745">
    <property type="entry name" value="GATase1_2"/>
    <property type="match status" value="1"/>
</dbReference>
<dbReference type="Proteomes" id="UP000291838">
    <property type="component" value="Unassembled WGS sequence"/>
</dbReference>
<organism evidence="1 2">
    <name type="scientific">Nocardioides glacieisoli</name>
    <dbReference type="NCBI Taxonomy" id="1168730"/>
    <lineage>
        <taxon>Bacteria</taxon>
        <taxon>Bacillati</taxon>
        <taxon>Actinomycetota</taxon>
        <taxon>Actinomycetes</taxon>
        <taxon>Propionibacteriales</taxon>
        <taxon>Nocardioidaceae</taxon>
        <taxon>Nocardioides</taxon>
    </lineage>
</organism>
<gene>
    <name evidence="1" type="ORF">EUA06_16685</name>
</gene>
<dbReference type="SUPFAM" id="SSF52317">
    <property type="entry name" value="Class I glutamine amidotransferase-like"/>
    <property type="match status" value="1"/>
</dbReference>
<dbReference type="OrthoDB" id="9813383at2"/>
<keyword evidence="1" id="KW-0378">Hydrolase</keyword>
<dbReference type="GO" id="GO:0006598">
    <property type="term" value="P:polyamine catabolic process"/>
    <property type="evidence" value="ECO:0007669"/>
    <property type="project" value="TreeGrafter"/>
</dbReference>
<keyword evidence="2" id="KW-1185">Reference proteome</keyword>
<proteinExistence type="predicted"/>
<dbReference type="Gene3D" id="3.40.50.880">
    <property type="match status" value="1"/>
</dbReference>
<dbReference type="InterPro" id="IPR011697">
    <property type="entry name" value="Peptidase_C26"/>
</dbReference>
<dbReference type="InterPro" id="IPR029062">
    <property type="entry name" value="Class_I_gatase-like"/>
</dbReference>
<dbReference type="PANTHER" id="PTHR43235">
    <property type="entry name" value="GLUTAMINE AMIDOTRANSFERASE PB2B2.05-RELATED"/>
    <property type="match status" value="1"/>
</dbReference>
<sequence length="232" mass="24595">MHPVIGISAARETSQWGVWDEVADVLPASYSQSVERAGGAPALLPPSAPRVAASVVRRLDGLVIAGGPDVQPVRYGERPHERTMGWREDRDAWELALLDEAGRINLPVLGICRGMQLMAVHAGGVLEQHVPDRVGSQQHSPGGNSYGDIAVDIVVASRLARAIGARGAVRCHHHQAVSAHPGFEPVAWAADGTLEAMEDPQHPFRLAVQWHPETQEDAGLFGALVAAAAAAP</sequence>
<comment type="caution">
    <text evidence="1">The sequence shown here is derived from an EMBL/GenBank/DDBJ whole genome shotgun (WGS) entry which is preliminary data.</text>
</comment>